<dbReference type="InterPro" id="IPR006543">
    <property type="entry name" value="Histidinol-phos"/>
</dbReference>
<dbReference type="NCBIfam" id="TIGR01662">
    <property type="entry name" value="HAD-SF-IIIA"/>
    <property type="match status" value="1"/>
</dbReference>
<dbReference type="GO" id="GO:0046872">
    <property type="term" value="F:metal ion binding"/>
    <property type="evidence" value="ECO:0007669"/>
    <property type="project" value="UniProtKB-KW"/>
</dbReference>
<comment type="caution">
    <text evidence="8">The sequence shown here is derived from an EMBL/GenBank/DDBJ whole genome shotgun (WGS) entry which is preliminary data.</text>
</comment>
<dbReference type="PANTHER" id="PTHR42891">
    <property type="entry name" value="D-GLYCERO-BETA-D-MANNO-HEPTOSE-1,7-BISPHOSPHATE 7-PHOSPHATASE"/>
    <property type="match status" value="1"/>
</dbReference>
<proteinExistence type="inferred from homology"/>
<dbReference type="AlphaFoldDB" id="T0ZIB6"/>
<dbReference type="PANTHER" id="PTHR42891:SF1">
    <property type="entry name" value="D-GLYCERO-BETA-D-MANNO-HEPTOSE-1,7-BISPHOSPHATE 7-PHOSPHATASE"/>
    <property type="match status" value="1"/>
</dbReference>
<dbReference type="SUPFAM" id="SSF56784">
    <property type="entry name" value="HAD-like"/>
    <property type="match status" value="1"/>
</dbReference>
<evidence type="ECO:0000256" key="3">
    <source>
        <dbReference type="ARBA" id="ARBA00022490"/>
    </source>
</evidence>
<dbReference type="InterPro" id="IPR036412">
    <property type="entry name" value="HAD-like_sf"/>
</dbReference>
<protein>
    <recommendedName>
        <fullName evidence="7">D,D-heptose 1,7-bisphosphate phosphatase</fullName>
    </recommendedName>
</protein>
<evidence type="ECO:0000256" key="5">
    <source>
        <dbReference type="ARBA" id="ARBA00022801"/>
    </source>
</evidence>
<dbReference type="Gene3D" id="3.40.50.1000">
    <property type="entry name" value="HAD superfamily/HAD-like"/>
    <property type="match status" value="1"/>
</dbReference>
<sequence>MAPLVPREPALLVDRDGTINVDLNYLDDADRLEIFRGVGAALRLARAHGFRIICVTNQSGIARGLYTHEQVARIHERLNERLAREGAHIDAFYYCPHRPEDRCRCRKPGTGLLEQALQEHHLDPYRSAMIGDRALDVIAGESLGLLTGFISGGPRAGERIRELTASGRTPDVRADTFLNAVLRILPRG</sequence>
<dbReference type="NCBIfam" id="TIGR01656">
    <property type="entry name" value="Histidinol-ppas"/>
    <property type="match status" value="1"/>
</dbReference>
<evidence type="ECO:0000256" key="1">
    <source>
        <dbReference type="ARBA" id="ARBA00004496"/>
    </source>
</evidence>
<dbReference type="EMBL" id="AUZX01011081">
    <property type="protein sequence ID" value="EQD44433.1"/>
    <property type="molecule type" value="Genomic_DNA"/>
</dbReference>
<organism evidence="8">
    <name type="scientific">mine drainage metagenome</name>
    <dbReference type="NCBI Taxonomy" id="410659"/>
    <lineage>
        <taxon>unclassified sequences</taxon>
        <taxon>metagenomes</taxon>
        <taxon>ecological metagenomes</taxon>
    </lineage>
</organism>
<dbReference type="GO" id="GO:0005737">
    <property type="term" value="C:cytoplasm"/>
    <property type="evidence" value="ECO:0007669"/>
    <property type="project" value="UniProtKB-SubCell"/>
</dbReference>
<keyword evidence="4" id="KW-0479">Metal-binding</keyword>
<dbReference type="CDD" id="cd07503">
    <property type="entry name" value="HAD_HisB-N"/>
    <property type="match status" value="1"/>
</dbReference>
<keyword evidence="3" id="KW-0963">Cytoplasm</keyword>
<keyword evidence="6" id="KW-0119">Carbohydrate metabolism</keyword>
<dbReference type="Pfam" id="PF13242">
    <property type="entry name" value="Hydrolase_like"/>
    <property type="match status" value="1"/>
</dbReference>
<reference evidence="8" key="1">
    <citation type="submission" date="2013-08" db="EMBL/GenBank/DDBJ databases">
        <authorList>
            <person name="Mendez C."/>
            <person name="Richter M."/>
            <person name="Ferrer M."/>
            <person name="Sanchez J."/>
        </authorList>
    </citation>
    <scope>NUCLEOTIDE SEQUENCE</scope>
</reference>
<dbReference type="InterPro" id="IPR006549">
    <property type="entry name" value="HAD-SF_hydro_IIIA"/>
</dbReference>
<evidence type="ECO:0000256" key="4">
    <source>
        <dbReference type="ARBA" id="ARBA00022723"/>
    </source>
</evidence>
<comment type="subcellular location">
    <subcellularLocation>
        <location evidence="1">Cytoplasm</location>
    </subcellularLocation>
</comment>
<keyword evidence="5" id="KW-0378">Hydrolase</keyword>
<evidence type="ECO:0000256" key="6">
    <source>
        <dbReference type="ARBA" id="ARBA00023277"/>
    </source>
</evidence>
<name>T0ZIB6_9ZZZZ</name>
<evidence type="ECO:0000313" key="8">
    <source>
        <dbReference type="EMBL" id="EQD44433.1"/>
    </source>
</evidence>
<dbReference type="GO" id="GO:0016791">
    <property type="term" value="F:phosphatase activity"/>
    <property type="evidence" value="ECO:0007669"/>
    <property type="project" value="InterPro"/>
</dbReference>
<comment type="similarity">
    <text evidence="2">Belongs to the GmhB family.</text>
</comment>
<dbReference type="GO" id="GO:0005975">
    <property type="term" value="P:carbohydrate metabolic process"/>
    <property type="evidence" value="ECO:0007669"/>
    <property type="project" value="InterPro"/>
</dbReference>
<evidence type="ECO:0000256" key="7">
    <source>
        <dbReference type="ARBA" id="ARBA00031828"/>
    </source>
</evidence>
<reference evidence="8" key="2">
    <citation type="journal article" date="2014" name="ISME J.">
        <title>Microbial stratification in low pH oxic and suboxic macroscopic growths along an acid mine drainage.</title>
        <authorList>
            <person name="Mendez-Garcia C."/>
            <person name="Mesa V."/>
            <person name="Sprenger R.R."/>
            <person name="Richter M."/>
            <person name="Diez M.S."/>
            <person name="Solano J."/>
            <person name="Bargiela R."/>
            <person name="Golyshina O.V."/>
            <person name="Manteca A."/>
            <person name="Ramos J.L."/>
            <person name="Gallego J.R."/>
            <person name="Llorente I."/>
            <person name="Martins Dos Santos V.A."/>
            <person name="Jensen O.N."/>
            <person name="Pelaez A.I."/>
            <person name="Sanchez J."/>
            <person name="Ferrer M."/>
        </authorList>
    </citation>
    <scope>NUCLEOTIDE SEQUENCE</scope>
</reference>
<gene>
    <name evidence="8" type="ORF">B1A_15105</name>
</gene>
<evidence type="ECO:0000256" key="2">
    <source>
        <dbReference type="ARBA" id="ARBA00005628"/>
    </source>
</evidence>
<dbReference type="InterPro" id="IPR004446">
    <property type="entry name" value="Heptose_bisP_phosphatase"/>
</dbReference>
<dbReference type="InterPro" id="IPR023214">
    <property type="entry name" value="HAD_sf"/>
</dbReference>
<accession>T0ZIB6</accession>